<dbReference type="Proteomes" id="UP000192713">
    <property type="component" value="Unassembled WGS sequence"/>
</dbReference>
<dbReference type="InterPro" id="IPR000675">
    <property type="entry name" value="Cutinase/axe"/>
</dbReference>
<dbReference type="EMBL" id="LFOE01000029">
    <property type="protein sequence ID" value="OBY30561.1"/>
    <property type="molecule type" value="Genomic_DNA"/>
</dbReference>
<dbReference type="PATRIC" id="fig|354243.3.peg.3552"/>
<organism evidence="10 12">
    <name type="scientific">Mycolicibacter kumamotonensis</name>
    <dbReference type="NCBI Taxonomy" id="354243"/>
    <lineage>
        <taxon>Bacteria</taxon>
        <taxon>Bacillati</taxon>
        <taxon>Actinomycetota</taxon>
        <taxon>Actinomycetes</taxon>
        <taxon>Mycobacteriales</taxon>
        <taxon>Mycobacteriaceae</taxon>
        <taxon>Mycolicibacter</taxon>
    </lineage>
</organism>
<keyword evidence="12" id="KW-1185">Reference proteome</keyword>
<protein>
    <recommendedName>
        <fullName evidence="8">Cutinase</fullName>
        <ecNumber evidence="8">3.1.1.-</ecNumber>
    </recommendedName>
</protein>
<reference evidence="10 12" key="1">
    <citation type="submission" date="2015-06" db="EMBL/GenBank/DDBJ databases">
        <title>Genome sequence of Mycobacterium kumamotonense strain Roo.</title>
        <authorList>
            <person name="Greninger A.L."/>
            <person name="Cunningham G."/>
            <person name="Miller S."/>
        </authorList>
    </citation>
    <scope>NUCLEOTIDE SEQUENCE [LARGE SCALE GENOMIC DNA]</scope>
    <source>
        <strain evidence="10 12">Roo</strain>
    </source>
</reference>
<reference evidence="11 13" key="2">
    <citation type="submission" date="2017-02" db="EMBL/GenBank/DDBJ databases">
        <title>The new phylogeny of genus Mycobacterium.</title>
        <authorList>
            <person name="Tortoli E."/>
            <person name="Trovato A."/>
            <person name="Cirillo D.M."/>
        </authorList>
    </citation>
    <scope>NUCLEOTIDE SEQUENCE [LARGE SCALE GENOMIC DNA]</scope>
    <source>
        <strain evidence="11 13">DSM 45093</strain>
    </source>
</reference>
<keyword evidence="5" id="KW-0732">Signal</keyword>
<gene>
    <name evidence="10" type="ORF">ACT18_17170</name>
    <name evidence="11" type="ORF">BST28_15720</name>
    <name evidence="9" type="ORF">GWR20_08130</name>
</gene>
<keyword evidence="7" id="KW-1015">Disulfide bond</keyword>
<dbReference type="GO" id="GO:0052689">
    <property type="term" value="F:carboxylic ester hydrolase activity"/>
    <property type="evidence" value="ECO:0007669"/>
    <property type="project" value="UniProtKB-KW"/>
</dbReference>
<keyword evidence="6 8" id="KW-0378">Hydrolase</keyword>
<proteinExistence type="inferred from homology"/>
<evidence type="ECO:0000313" key="11">
    <source>
        <dbReference type="EMBL" id="ORA78190.1"/>
    </source>
</evidence>
<dbReference type="SUPFAM" id="SSF53474">
    <property type="entry name" value="alpha/beta-Hydrolases"/>
    <property type="match status" value="1"/>
</dbReference>
<evidence type="ECO:0000256" key="7">
    <source>
        <dbReference type="ARBA" id="ARBA00023157"/>
    </source>
</evidence>
<sequence>MSDSSAHRLRLTGFGAVLAAVLLIAPVVLPAGTPGAVSPASAACPDAEVVFARGRLESPGVGAVGNAFVSALRSKTSKNIGVYAVNYPADNQIDQGANDMSAHIQKTISGCPNTRIVPGGYSLGAAVTDVVLAVPFSALGFTNPLPPGADEHIAAVALFGNGSQWVGPITNFSPVYNDRTIEQCHGADPVCNPADPNTWEANWPQHLASAYISSGMVNQAADFVAARL</sequence>
<evidence type="ECO:0000256" key="2">
    <source>
        <dbReference type="ARBA" id="ARBA00007534"/>
    </source>
</evidence>
<evidence type="ECO:0000256" key="4">
    <source>
        <dbReference type="ARBA" id="ARBA00022525"/>
    </source>
</evidence>
<comment type="subcellular location">
    <subcellularLocation>
        <location evidence="1 8">Secreted</location>
    </subcellularLocation>
</comment>
<keyword evidence="4 8" id="KW-0964">Secreted</keyword>
<keyword evidence="3 8" id="KW-0719">Serine esterase</keyword>
<dbReference type="EC" id="3.1.1.-" evidence="8"/>
<evidence type="ECO:0000313" key="14">
    <source>
        <dbReference type="Proteomes" id="UP000466523"/>
    </source>
</evidence>
<dbReference type="Pfam" id="PF01083">
    <property type="entry name" value="Cutinase"/>
    <property type="match status" value="1"/>
</dbReference>
<comment type="similarity">
    <text evidence="2 8">Belongs to the cutinase family.</text>
</comment>
<dbReference type="OrthoDB" id="3690529at2"/>
<evidence type="ECO:0000256" key="6">
    <source>
        <dbReference type="ARBA" id="ARBA00022801"/>
    </source>
</evidence>
<accession>A0A1B8SCU7</accession>
<comment type="caution">
    <text evidence="10">The sequence shown here is derived from an EMBL/GenBank/DDBJ whole genome shotgun (WGS) entry which is preliminary data.</text>
</comment>
<dbReference type="PROSITE" id="PS00155">
    <property type="entry name" value="CUTINASE_1"/>
    <property type="match status" value="1"/>
</dbReference>
<dbReference type="STRING" id="354243.BST28_15720"/>
<reference evidence="9 14" key="3">
    <citation type="submission" date="2020-01" db="EMBL/GenBank/DDBJ databases">
        <authorList>
            <person name="Sanchez-Estrada R."/>
            <person name="Gonzalez-Y-Merchand J.A."/>
            <person name="Rivera-Gutierrez S."/>
        </authorList>
    </citation>
    <scope>NUCLEOTIDE SEQUENCE [LARGE SCALE GENOMIC DNA]</scope>
    <source>
        <strain evidence="9 14">CST 7247</strain>
    </source>
</reference>
<evidence type="ECO:0000256" key="3">
    <source>
        <dbReference type="ARBA" id="ARBA00022487"/>
    </source>
</evidence>
<evidence type="ECO:0000256" key="5">
    <source>
        <dbReference type="ARBA" id="ARBA00022729"/>
    </source>
</evidence>
<evidence type="ECO:0000313" key="13">
    <source>
        <dbReference type="Proteomes" id="UP000192713"/>
    </source>
</evidence>
<evidence type="ECO:0000313" key="12">
    <source>
        <dbReference type="Proteomes" id="UP000092668"/>
    </source>
</evidence>
<dbReference type="InterPro" id="IPR043580">
    <property type="entry name" value="CUTINASE_1"/>
</dbReference>
<dbReference type="EMBL" id="MVHU01000024">
    <property type="protein sequence ID" value="ORA78190.1"/>
    <property type="molecule type" value="Genomic_DNA"/>
</dbReference>
<dbReference type="PANTHER" id="PTHR33630">
    <property type="entry name" value="CUTINASE RV1984C-RELATED-RELATED"/>
    <property type="match status" value="1"/>
</dbReference>
<dbReference type="EMBL" id="JAACYR010000021">
    <property type="protein sequence ID" value="NDJ89122.1"/>
    <property type="molecule type" value="Genomic_DNA"/>
</dbReference>
<dbReference type="RefSeq" id="WP_020425514.1">
    <property type="nucleotide sequence ID" value="NZ_JAACYR010000021.1"/>
</dbReference>
<evidence type="ECO:0000313" key="9">
    <source>
        <dbReference type="EMBL" id="NDJ89122.1"/>
    </source>
</evidence>
<evidence type="ECO:0000256" key="1">
    <source>
        <dbReference type="ARBA" id="ARBA00004613"/>
    </source>
</evidence>
<evidence type="ECO:0000313" key="10">
    <source>
        <dbReference type="EMBL" id="OBY30561.1"/>
    </source>
</evidence>
<name>A0A1B8SCU7_9MYCO</name>
<dbReference type="Proteomes" id="UP000092668">
    <property type="component" value="Unassembled WGS sequence"/>
</dbReference>
<dbReference type="SMART" id="SM01110">
    <property type="entry name" value="Cutinase"/>
    <property type="match status" value="1"/>
</dbReference>
<dbReference type="AlphaFoldDB" id="A0A1B8SCU7"/>
<dbReference type="PANTHER" id="PTHR33630:SF9">
    <property type="entry name" value="CUTINASE 4"/>
    <property type="match status" value="1"/>
</dbReference>
<dbReference type="GO" id="GO:0005576">
    <property type="term" value="C:extracellular region"/>
    <property type="evidence" value="ECO:0007669"/>
    <property type="project" value="UniProtKB-SubCell"/>
</dbReference>
<comment type="function">
    <text evidence="8">Catalyzes the hydrolysis of complex carboxylic polyesters found in the cell wall of plants. Degrades cutin, a macromolecule that forms the structure of the plant cuticle.</text>
</comment>
<dbReference type="Gene3D" id="3.40.50.1820">
    <property type="entry name" value="alpha/beta hydrolase"/>
    <property type="match status" value="1"/>
</dbReference>
<dbReference type="InterPro" id="IPR029058">
    <property type="entry name" value="AB_hydrolase_fold"/>
</dbReference>
<evidence type="ECO:0000256" key="8">
    <source>
        <dbReference type="RuleBase" id="RU361263"/>
    </source>
</evidence>
<dbReference type="Proteomes" id="UP000466523">
    <property type="component" value="Unassembled WGS sequence"/>
</dbReference>